<keyword evidence="3" id="KW-1185">Reference proteome</keyword>
<name>A0A165UIT8_9AGAM</name>
<dbReference type="AlphaFoldDB" id="A0A165UIT8"/>
<dbReference type="Proteomes" id="UP000076761">
    <property type="component" value="Unassembled WGS sequence"/>
</dbReference>
<sequence length="124" mass="13801">MLTPSTPFVSASTPAQRYAPRPYLADTTPNPHLSGPAGKLVPSKFRPLVKYLENSRLKGEWPVEKGALVRVFWNRADRNQVGTEKLKHYLNAAAVADIIDLGLHGKPSKQPIIGLKKRWHGVRL</sequence>
<evidence type="ECO:0000313" key="2">
    <source>
        <dbReference type="EMBL" id="KZT28233.1"/>
    </source>
</evidence>
<feature type="region of interest" description="Disordered" evidence="1">
    <location>
        <begin position="19"/>
        <end position="38"/>
    </location>
</feature>
<gene>
    <name evidence="2" type="ORF">NEOLEDRAFT_1129583</name>
</gene>
<protein>
    <submittedName>
        <fullName evidence="2">Uncharacterized protein</fullName>
    </submittedName>
</protein>
<reference evidence="2 3" key="1">
    <citation type="journal article" date="2016" name="Mol. Biol. Evol.">
        <title>Comparative Genomics of Early-Diverging Mushroom-Forming Fungi Provides Insights into the Origins of Lignocellulose Decay Capabilities.</title>
        <authorList>
            <person name="Nagy L.G."/>
            <person name="Riley R."/>
            <person name="Tritt A."/>
            <person name="Adam C."/>
            <person name="Daum C."/>
            <person name="Floudas D."/>
            <person name="Sun H."/>
            <person name="Yadav J.S."/>
            <person name="Pangilinan J."/>
            <person name="Larsson K.H."/>
            <person name="Matsuura K."/>
            <person name="Barry K."/>
            <person name="Labutti K."/>
            <person name="Kuo R."/>
            <person name="Ohm R.A."/>
            <person name="Bhattacharya S.S."/>
            <person name="Shirouzu T."/>
            <person name="Yoshinaga Y."/>
            <person name="Martin F.M."/>
            <person name="Grigoriev I.V."/>
            <person name="Hibbett D.S."/>
        </authorList>
    </citation>
    <scope>NUCLEOTIDE SEQUENCE [LARGE SCALE GENOMIC DNA]</scope>
    <source>
        <strain evidence="2 3">HHB14362 ss-1</strain>
    </source>
</reference>
<dbReference type="EMBL" id="KV425558">
    <property type="protein sequence ID" value="KZT28233.1"/>
    <property type="molecule type" value="Genomic_DNA"/>
</dbReference>
<evidence type="ECO:0000313" key="3">
    <source>
        <dbReference type="Proteomes" id="UP000076761"/>
    </source>
</evidence>
<accession>A0A165UIT8</accession>
<organism evidence="2 3">
    <name type="scientific">Neolentinus lepideus HHB14362 ss-1</name>
    <dbReference type="NCBI Taxonomy" id="1314782"/>
    <lineage>
        <taxon>Eukaryota</taxon>
        <taxon>Fungi</taxon>
        <taxon>Dikarya</taxon>
        <taxon>Basidiomycota</taxon>
        <taxon>Agaricomycotina</taxon>
        <taxon>Agaricomycetes</taxon>
        <taxon>Gloeophyllales</taxon>
        <taxon>Gloeophyllaceae</taxon>
        <taxon>Neolentinus</taxon>
    </lineage>
</organism>
<evidence type="ECO:0000256" key="1">
    <source>
        <dbReference type="SAM" id="MobiDB-lite"/>
    </source>
</evidence>
<proteinExistence type="predicted"/>
<dbReference type="InParanoid" id="A0A165UIT8"/>